<comment type="caution">
    <text evidence="1">The sequence shown here is derived from an EMBL/GenBank/DDBJ whole genome shotgun (WGS) entry which is preliminary data.</text>
</comment>
<dbReference type="Pfam" id="PF02423">
    <property type="entry name" value="OCD_Mu_crystall"/>
    <property type="match status" value="1"/>
</dbReference>
<dbReference type="RefSeq" id="WP_122920928.1">
    <property type="nucleotide sequence ID" value="NZ_RHHQ01000023.1"/>
</dbReference>
<sequence>MGNVLVINQEIFKDLVTQEEAIQIVESAFTQLHENKSIVFPAVRQLIEEHNGIFGIKSSYLIDEKSVGLKAGGFWKANGSKGKANHQSTMLLLDPETGEPMCLLDANHLTSLRTGAAGAVAAKYLARSVSKTVTLIGAGLQARSQLSALLQMFPIEEVVVFSQTEESSRKLAEEIGQKGIAARYTDCPQKAVEQADIVVTTTPSFSPVIKSSWLREGTHVNAMGSDTKGKRELEIDRAFDIVVCDLWEQSTSMGELQNAEPETPYLEIGQLTSKEKPGRQSAHEITLFDSTGVAVQDLSVALHVYRRAKELGVGVTVEL</sequence>
<dbReference type="GO" id="GO:0005737">
    <property type="term" value="C:cytoplasm"/>
    <property type="evidence" value="ECO:0007669"/>
    <property type="project" value="TreeGrafter"/>
</dbReference>
<dbReference type="Proteomes" id="UP000271031">
    <property type="component" value="Unassembled WGS sequence"/>
</dbReference>
<evidence type="ECO:0000313" key="1">
    <source>
        <dbReference type="EMBL" id="RNB81246.1"/>
    </source>
</evidence>
<keyword evidence="2" id="KW-1185">Reference proteome</keyword>
<dbReference type="PANTHER" id="PTHR13812:SF19">
    <property type="entry name" value="KETIMINE REDUCTASE MU-CRYSTALLIN"/>
    <property type="match status" value="1"/>
</dbReference>
<dbReference type="Gene3D" id="3.40.50.720">
    <property type="entry name" value="NAD(P)-binding Rossmann-like Domain"/>
    <property type="match status" value="1"/>
</dbReference>
<accession>A0A3M8CZJ6</accession>
<dbReference type="AlphaFoldDB" id="A0A3M8CZJ6"/>
<dbReference type="InterPro" id="IPR036291">
    <property type="entry name" value="NAD(P)-bd_dom_sf"/>
</dbReference>
<dbReference type="InterPro" id="IPR003462">
    <property type="entry name" value="ODC_Mu_crystall"/>
</dbReference>
<proteinExistence type="predicted"/>
<dbReference type="EMBL" id="RHHQ01000023">
    <property type="protein sequence ID" value="RNB81246.1"/>
    <property type="molecule type" value="Genomic_DNA"/>
</dbReference>
<name>A0A3M8CZJ6_9BACL</name>
<reference evidence="1 2" key="1">
    <citation type="submission" date="2018-10" db="EMBL/GenBank/DDBJ databases">
        <title>Phylogenomics of Brevibacillus.</title>
        <authorList>
            <person name="Dunlap C."/>
        </authorList>
    </citation>
    <scope>NUCLEOTIDE SEQUENCE [LARGE SCALE GENOMIC DNA]</scope>
    <source>
        <strain evidence="1 2">JCM 15716</strain>
    </source>
</reference>
<organism evidence="1 2">
    <name type="scientific">Brevibacillus fluminis</name>
    <dbReference type="NCBI Taxonomy" id="511487"/>
    <lineage>
        <taxon>Bacteria</taxon>
        <taxon>Bacillati</taxon>
        <taxon>Bacillota</taxon>
        <taxon>Bacilli</taxon>
        <taxon>Bacillales</taxon>
        <taxon>Paenibacillaceae</taxon>
        <taxon>Brevibacillus</taxon>
    </lineage>
</organism>
<dbReference type="PIRSF" id="PIRSF001439">
    <property type="entry name" value="CryM"/>
    <property type="match status" value="1"/>
</dbReference>
<gene>
    <name evidence="1" type="ORF">EDM56_26390</name>
</gene>
<dbReference type="InterPro" id="IPR023401">
    <property type="entry name" value="ODC_N"/>
</dbReference>
<dbReference type="SUPFAM" id="SSF51735">
    <property type="entry name" value="NAD(P)-binding Rossmann-fold domains"/>
    <property type="match status" value="1"/>
</dbReference>
<evidence type="ECO:0000313" key="2">
    <source>
        <dbReference type="Proteomes" id="UP000271031"/>
    </source>
</evidence>
<dbReference type="Gene3D" id="3.30.1780.10">
    <property type="entry name" value="ornithine cyclodeaminase, domain 1"/>
    <property type="match status" value="1"/>
</dbReference>
<dbReference type="PANTHER" id="PTHR13812">
    <property type="entry name" value="KETIMINE REDUCTASE MU-CRYSTALLIN"/>
    <property type="match status" value="1"/>
</dbReference>
<dbReference type="OrthoDB" id="9792005at2"/>
<protein>
    <submittedName>
        <fullName evidence="1">Ornithine cyclodeaminase family protein</fullName>
    </submittedName>
</protein>